<dbReference type="EMBL" id="KN822217">
    <property type="protein sequence ID" value="KIM52274.1"/>
    <property type="molecule type" value="Genomic_DNA"/>
</dbReference>
<dbReference type="OrthoDB" id="2669721at2759"/>
<dbReference type="Proteomes" id="UP000053989">
    <property type="component" value="Unassembled WGS sequence"/>
</dbReference>
<name>A0A0C3D786_9AGAM</name>
<dbReference type="STRING" id="1036808.A0A0C3D786"/>
<dbReference type="AlphaFoldDB" id="A0A0C3D786"/>
<keyword evidence="2" id="KW-1185">Reference proteome</keyword>
<dbReference type="InParanoid" id="A0A0C3D786"/>
<gene>
    <name evidence="1" type="ORF">SCLCIDRAFT_141519</name>
</gene>
<evidence type="ECO:0000313" key="1">
    <source>
        <dbReference type="EMBL" id="KIM52274.1"/>
    </source>
</evidence>
<dbReference type="HOGENOM" id="CLU_047287_2_0_1"/>
<reference evidence="1 2" key="1">
    <citation type="submission" date="2014-04" db="EMBL/GenBank/DDBJ databases">
        <authorList>
            <consortium name="DOE Joint Genome Institute"/>
            <person name="Kuo A."/>
            <person name="Kohler A."/>
            <person name="Nagy L.G."/>
            <person name="Floudas D."/>
            <person name="Copeland A."/>
            <person name="Barry K.W."/>
            <person name="Cichocki N."/>
            <person name="Veneault-Fourrey C."/>
            <person name="LaButti K."/>
            <person name="Lindquist E.A."/>
            <person name="Lipzen A."/>
            <person name="Lundell T."/>
            <person name="Morin E."/>
            <person name="Murat C."/>
            <person name="Sun H."/>
            <person name="Tunlid A."/>
            <person name="Henrissat B."/>
            <person name="Grigoriev I.V."/>
            <person name="Hibbett D.S."/>
            <person name="Martin F."/>
            <person name="Nordberg H.P."/>
            <person name="Cantor M.N."/>
            <person name="Hua S.X."/>
        </authorList>
    </citation>
    <scope>NUCLEOTIDE SEQUENCE [LARGE SCALE GENOMIC DNA]</scope>
    <source>
        <strain evidence="1 2">Foug A</strain>
    </source>
</reference>
<feature type="non-terminal residue" evidence="1">
    <location>
        <position position="1"/>
    </location>
</feature>
<proteinExistence type="predicted"/>
<organism evidence="1 2">
    <name type="scientific">Scleroderma citrinum Foug A</name>
    <dbReference type="NCBI Taxonomy" id="1036808"/>
    <lineage>
        <taxon>Eukaryota</taxon>
        <taxon>Fungi</taxon>
        <taxon>Dikarya</taxon>
        <taxon>Basidiomycota</taxon>
        <taxon>Agaricomycotina</taxon>
        <taxon>Agaricomycetes</taxon>
        <taxon>Agaricomycetidae</taxon>
        <taxon>Boletales</taxon>
        <taxon>Sclerodermatineae</taxon>
        <taxon>Sclerodermataceae</taxon>
        <taxon>Scleroderma</taxon>
    </lineage>
</organism>
<sequence length="190" mass="21405">SDNLSNGFVLLPKRDKRPIKTHARNAHAIAQYLGQAALPTVCQWGQLQLPNGQIARSEYTESTKPLQELRMARNVIVQYFARLVKRNEAGLDVTPLAINKQYRFVDVALVTLYSRPHLYLLEESYRTLVLCTKLGEESLCAIDLTSIHSVVGMVPHHVNLLEGLEERFFLVQKMGIELAHVGANPDDEDT</sequence>
<protein>
    <submittedName>
        <fullName evidence="1">Uncharacterized protein</fullName>
    </submittedName>
</protein>
<accession>A0A0C3D786</accession>
<reference evidence="2" key="2">
    <citation type="submission" date="2015-01" db="EMBL/GenBank/DDBJ databases">
        <title>Evolutionary Origins and Diversification of the Mycorrhizal Mutualists.</title>
        <authorList>
            <consortium name="DOE Joint Genome Institute"/>
            <consortium name="Mycorrhizal Genomics Consortium"/>
            <person name="Kohler A."/>
            <person name="Kuo A."/>
            <person name="Nagy L.G."/>
            <person name="Floudas D."/>
            <person name="Copeland A."/>
            <person name="Barry K.W."/>
            <person name="Cichocki N."/>
            <person name="Veneault-Fourrey C."/>
            <person name="LaButti K."/>
            <person name="Lindquist E.A."/>
            <person name="Lipzen A."/>
            <person name="Lundell T."/>
            <person name="Morin E."/>
            <person name="Murat C."/>
            <person name="Riley R."/>
            <person name="Ohm R."/>
            <person name="Sun H."/>
            <person name="Tunlid A."/>
            <person name="Henrissat B."/>
            <person name="Grigoriev I.V."/>
            <person name="Hibbett D.S."/>
            <person name="Martin F."/>
        </authorList>
    </citation>
    <scope>NUCLEOTIDE SEQUENCE [LARGE SCALE GENOMIC DNA]</scope>
    <source>
        <strain evidence="2">Foug A</strain>
    </source>
</reference>
<evidence type="ECO:0000313" key="2">
    <source>
        <dbReference type="Proteomes" id="UP000053989"/>
    </source>
</evidence>